<evidence type="ECO:0000259" key="1">
    <source>
        <dbReference type="Pfam" id="PF13191"/>
    </source>
</evidence>
<keyword evidence="2" id="KW-0547">Nucleotide-binding</keyword>
<name>A0ABT0J1F2_9MICO</name>
<dbReference type="Gene3D" id="3.40.50.300">
    <property type="entry name" value="P-loop containing nucleotide triphosphate hydrolases"/>
    <property type="match status" value="1"/>
</dbReference>
<dbReference type="PANTHER" id="PTHR34301:SF8">
    <property type="entry name" value="ATPASE DOMAIN-CONTAINING PROTEIN"/>
    <property type="match status" value="1"/>
</dbReference>
<dbReference type="GO" id="GO:0005524">
    <property type="term" value="F:ATP binding"/>
    <property type="evidence" value="ECO:0007669"/>
    <property type="project" value="UniProtKB-KW"/>
</dbReference>
<keyword evidence="2" id="KW-0067">ATP-binding</keyword>
<feature type="domain" description="Orc1-like AAA ATPase" evidence="1">
    <location>
        <begin position="35"/>
        <end position="188"/>
    </location>
</feature>
<sequence length="419" mass="46523">MSKRSPEQVFTPKTIVSREMFERRNEEDLDGNPGLQDILRDALREQGGQVVIFGDTGVGKSSLMRYAAEDELMKTVVVECISSKSYVDLLEDALRKLVEVKEIRRTSTRSASAQAEAGATLKMLVTIKGTLTGSRGKSSEYEVVEKPLIDALVAAMQASDVRILVLDNFQNVKDDETRLLVAQTMELLSDRASATGDIKCVVIGIADDAPSLIAGSGSFRRRITEVGVPRMPDEEIREILTRGFRLLGVRADSSVLNDLVFYSDGFPFFAHLLGLQLSRWARTQPDAVLVDADIDRGLKRAIKAVDRSYAEKVDRAVERGGDIQPRKTILRILANSDRRTWKSADVIAAWEGEIGPREAYQFLHVALAALMDEKHGAVLKRTGSRNRYTYQFADPHMRPYLRLTDFGEKIEGSRSGGGE</sequence>
<dbReference type="RefSeq" id="WP_416343158.1">
    <property type="nucleotide sequence ID" value="NZ_JALQCY010000002.1"/>
</dbReference>
<keyword evidence="3" id="KW-1185">Reference proteome</keyword>
<comment type="caution">
    <text evidence="2">The sequence shown here is derived from an EMBL/GenBank/DDBJ whole genome shotgun (WGS) entry which is preliminary data.</text>
</comment>
<gene>
    <name evidence="2" type="ORF">M1843_06045</name>
</gene>
<dbReference type="PANTHER" id="PTHR34301">
    <property type="entry name" value="DNA-BINDING PROTEIN-RELATED"/>
    <property type="match status" value="1"/>
</dbReference>
<dbReference type="InterPro" id="IPR027417">
    <property type="entry name" value="P-loop_NTPase"/>
</dbReference>
<dbReference type="EMBL" id="JALQCY010000002">
    <property type="protein sequence ID" value="MCK9793304.1"/>
    <property type="molecule type" value="Genomic_DNA"/>
</dbReference>
<evidence type="ECO:0000313" key="3">
    <source>
        <dbReference type="Proteomes" id="UP001651050"/>
    </source>
</evidence>
<dbReference type="Proteomes" id="UP001651050">
    <property type="component" value="Unassembled WGS sequence"/>
</dbReference>
<dbReference type="Pfam" id="PF13191">
    <property type="entry name" value="AAA_16"/>
    <property type="match status" value="1"/>
</dbReference>
<evidence type="ECO:0000313" key="2">
    <source>
        <dbReference type="EMBL" id="MCK9793304.1"/>
    </source>
</evidence>
<proteinExistence type="predicted"/>
<dbReference type="InterPro" id="IPR041664">
    <property type="entry name" value="AAA_16"/>
</dbReference>
<dbReference type="SUPFAM" id="SSF52540">
    <property type="entry name" value="P-loop containing nucleoside triphosphate hydrolases"/>
    <property type="match status" value="1"/>
</dbReference>
<organism evidence="2 3">
    <name type="scientific">Isoptericola peretonis</name>
    <dbReference type="NCBI Taxonomy" id="2918523"/>
    <lineage>
        <taxon>Bacteria</taxon>
        <taxon>Bacillati</taxon>
        <taxon>Actinomycetota</taxon>
        <taxon>Actinomycetes</taxon>
        <taxon>Micrococcales</taxon>
        <taxon>Promicromonosporaceae</taxon>
        <taxon>Isoptericola</taxon>
    </lineage>
</organism>
<protein>
    <submittedName>
        <fullName evidence="2">ATP-binding protein</fullName>
    </submittedName>
</protein>
<accession>A0ABT0J1F2</accession>
<reference evidence="2 3" key="1">
    <citation type="submission" date="2022-02" db="EMBL/GenBank/DDBJ databases">
        <title>The car tank lid bacteriome: a reservoir of bacteria with potential in bioremediation of fuel.</title>
        <authorList>
            <person name="Vidal-Verdu A."/>
            <person name="Gomez-Martinez D."/>
            <person name="Latorre-Perez A."/>
            <person name="Pereto J."/>
            <person name="Porcar M."/>
        </authorList>
    </citation>
    <scope>NUCLEOTIDE SEQUENCE [LARGE SCALE GENOMIC DNA]</scope>
    <source>
        <strain evidence="2 3">4D.3</strain>
    </source>
</reference>